<keyword evidence="1" id="KW-1133">Transmembrane helix</keyword>
<feature type="transmembrane region" description="Helical" evidence="1">
    <location>
        <begin position="275"/>
        <end position="295"/>
    </location>
</feature>
<protein>
    <recommendedName>
        <fullName evidence="2">DUF4220 domain-containing protein</fullName>
    </recommendedName>
</protein>
<dbReference type="Pfam" id="PF13968">
    <property type="entry name" value="DUF4220"/>
    <property type="match status" value="1"/>
</dbReference>
<comment type="caution">
    <text evidence="3">The sequence shown here is derived from an EMBL/GenBank/DDBJ whole genome shotgun (WGS) entry which is preliminary data.</text>
</comment>
<dbReference type="Proteomes" id="UP000813462">
    <property type="component" value="Unassembled WGS sequence"/>
</dbReference>
<dbReference type="EMBL" id="JAEACU010000011">
    <property type="protein sequence ID" value="KAH7514885.1"/>
    <property type="molecule type" value="Genomic_DNA"/>
</dbReference>
<sequence>MELPIPNKLKKLWDVWDIPTCILLSLFLQVFLVLFASFKQRTKNSFLLFLIWSAYLSADWIAAVTLGLITKVLTDPFHDPHVNEELHAFWASFLLLHLGGPDSITSFALEDNEFWLRHLFGLNLQVMGAAYCIFLTLPNNSLWIPTILVFVVGSVKYAERTVALYLASLDHFEDTVGDFEDPNAELEPEGAKFDFNLPSESNDIELLMLSYSLFKSFKGIIFQHPLSSKLVESSRKLFCKIKNPNVGFKLMEYELSFMYEVFHTKAAAVRSRIGLVFRLSSFCFILGAFILFHFVVKDHDDKFGGFETSLTYALLIGAIVLDAISGIKLMLFSDWILVSNNGLIKRWRKFIPAYILKRKRWCESVSKYNMIDYCLDERRLWKRNLPDCVRAVVDKITNMLFSSSEDDIEDLKSFIFEEGVKFLDEVHDEDEFLFATKVLHLHLTTEIGYHQKQTESGDNTEEAKRSRRICKVISDYMFYILIMKPDILGPSVMGIKWKKNFKNAVEEAKKYLVKYQISDHTKACNAFLDYHNTKEKGGRQTLLSNACSSAKDLKLEKNWKLLSDWWAELLFFGALRNRPILYAQQASKGGELLTFTSFLLHHSSERNDKFKEENFTRHVSDGSQHAS</sequence>
<accession>A0A978UJA4</accession>
<dbReference type="AlphaFoldDB" id="A0A978UJA4"/>
<feature type="domain" description="DUF4220" evidence="2">
    <location>
        <begin position="52"/>
        <end position="373"/>
    </location>
</feature>
<evidence type="ECO:0000313" key="3">
    <source>
        <dbReference type="EMBL" id="KAH7514885.1"/>
    </source>
</evidence>
<dbReference type="Pfam" id="PF04578">
    <property type="entry name" value="DUF594"/>
    <property type="match status" value="1"/>
</dbReference>
<name>A0A978UJA4_ZIZJJ</name>
<keyword evidence="1" id="KW-0812">Transmembrane</keyword>
<feature type="transmembrane region" description="Helical" evidence="1">
    <location>
        <begin position="315"/>
        <end position="338"/>
    </location>
</feature>
<proteinExistence type="predicted"/>
<dbReference type="OrthoDB" id="1689146at2759"/>
<feature type="transmembrane region" description="Helical" evidence="1">
    <location>
        <begin position="15"/>
        <end position="35"/>
    </location>
</feature>
<evidence type="ECO:0000256" key="1">
    <source>
        <dbReference type="SAM" id="Phobius"/>
    </source>
</evidence>
<evidence type="ECO:0000313" key="4">
    <source>
        <dbReference type="Proteomes" id="UP000813462"/>
    </source>
</evidence>
<organism evidence="3 4">
    <name type="scientific">Ziziphus jujuba var. spinosa</name>
    <dbReference type="NCBI Taxonomy" id="714518"/>
    <lineage>
        <taxon>Eukaryota</taxon>
        <taxon>Viridiplantae</taxon>
        <taxon>Streptophyta</taxon>
        <taxon>Embryophyta</taxon>
        <taxon>Tracheophyta</taxon>
        <taxon>Spermatophyta</taxon>
        <taxon>Magnoliopsida</taxon>
        <taxon>eudicotyledons</taxon>
        <taxon>Gunneridae</taxon>
        <taxon>Pentapetalae</taxon>
        <taxon>rosids</taxon>
        <taxon>fabids</taxon>
        <taxon>Rosales</taxon>
        <taxon>Rhamnaceae</taxon>
        <taxon>Paliureae</taxon>
        <taxon>Ziziphus</taxon>
    </lineage>
</organism>
<dbReference type="PANTHER" id="PTHR31325">
    <property type="entry name" value="OS01G0798800 PROTEIN-RELATED"/>
    <property type="match status" value="1"/>
</dbReference>
<keyword evidence="1" id="KW-0472">Membrane</keyword>
<dbReference type="InterPro" id="IPR025315">
    <property type="entry name" value="DUF4220"/>
</dbReference>
<feature type="transmembrane region" description="Helical" evidence="1">
    <location>
        <begin position="47"/>
        <end position="69"/>
    </location>
</feature>
<evidence type="ECO:0000259" key="2">
    <source>
        <dbReference type="Pfam" id="PF13968"/>
    </source>
</evidence>
<gene>
    <name evidence="3" type="ORF">FEM48_Zijuj11G0137800</name>
</gene>
<dbReference type="InterPro" id="IPR007658">
    <property type="entry name" value="DUF594"/>
</dbReference>
<reference evidence="3" key="1">
    <citation type="journal article" date="2021" name="Front. Plant Sci.">
        <title>Chromosome-Scale Genome Assembly for Chinese Sour Jujube and Insights Into Its Genome Evolution and Domestication Signature.</title>
        <authorList>
            <person name="Shen L.-Y."/>
            <person name="Luo H."/>
            <person name="Wang X.-L."/>
            <person name="Wang X.-M."/>
            <person name="Qiu X.-J."/>
            <person name="Liu H."/>
            <person name="Zhou S.-S."/>
            <person name="Jia K.-H."/>
            <person name="Nie S."/>
            <person name="Bao Y.-T."/>
            <person name="Zhang R.-G."/>
            <person name="Yun Q.-Z."/>
            <person name="Chai Y.-H."/>
            <person name="Lu J.-Y."/>
            <person name="Li Y."/>
            <person name="Zhao S.-W."/>
            <person name="Mao J.-F."/>
            <person name="Jia S.-G."/>
            <person name="Mao Y.-M."/>
        </authorList>
    </citation>
    <scope>NUCLEOTIDE SEQUENCE</scope>
    <source>
        <strain evidence="3">AT0</strain>
        <tissue evidence="3">Leaf</tissue>
    </source>
</reference>